<dbReference type="RefSeq" id="WP_013630585.1">
    <property type="nucleotide sequence ID" value="NC_015174.1"/>
</dbReference>
<feature type="chain" id="PRO_5003257046" evidence="2">
    <location>
        <begin position="28"/>
        <end position="486"/>
    </location>
</feature>
<dbReference type="PANTHER" id="PTHR43606:SF1">
    <property type="entry name" value="PHOD-LIKE PHOSPHATASE METALLOPHOSPHATASE DOMAIN-CONTAINING PROTEIN"/>
    <property type="match status" value="1"/>
</dbReference>
<evidence type="ECO:0000259" key="3">
    <source>
        <dbReference type="Pfam" id="PF09423"/>
    </source>
</evidence>
<feature type="domain" description="Phospholipase D N-terminal" evidence="4">
    <location>
        <begin position="39"/>
        <end position="128"/>
    </location>
</feature>
<accession>F0SJP2</accession>
<feature type="compositionally biased region" description="Basic and acidic residues" evidence="1">
    <location>
        <begin position="254"/>
        <end position="263"/>
    </location>
</feature>
<evidence type="ECO:0000256" key="1">
    <source>
        <dbReference type="SAM" id="MobiDB-lite"/>
    </source>
</evidence>
<feature type="signal peptide" evidence="2">
    <location>
        <begin position="1"/>
        <end position="27"/>
    </location>
</feature>
<reference evidence="6" key="1">
    <citation type="submission" date="2011-02" db="EMBL/GenBank/DDBJ databases">
        <title>The complete genome of Planctomyces brasiliensis DSM 5305.</title>
        <authorList>
            <person name="Lucas S."/>
            <person name="Copeland A."/>
            <person name="Lapidus A."/>
            <person name="Bruce D."/>
            <person name="Goodwin L."/>
            <person name="Pitluck S."/>
            <person name="Kyrpides N."/>
            <person name="Mavromatis K."/>
            <person name="Pagani I."/>
            <person name="Ivanova N."/>
            <person name="Ovchinnikova G."/>
            <person name="Lu M."/>
            <person name="Detter J.C."/>
            <person name="Han C."/>
            <person name="Land M."/>
            <person name="Hauser L."/>
            <person name="Markowitz V."/>
            <person name="Cheng J.-F."/>
            <person name="Hugenholtz P."/>
            <person name="Woyke T."/>
            <person name="Wu D."/>
            <person name="Tindall B."/>
            <person name="Pomrenke H.G."/>
            <person name="Brambilla E."/>
            <person name="Klenk H.-P."/>
            <person name="Eisen J.A."/>
        </authorList>
    </citation>
    <scope>NUCLEOTIDE SEQUENCE [LARGE SCALE GENOMIC DNA]</scope>
    <source>
        <strain evidence="6">ATCC 49424 / DSM 5305 / JCM 21570 / NBRC 103401 / IFAM 1448</strain>
    </source>
</reference>
<evidence type="ECO:0000313" key="6">
    <source>
        <dbReference type="Proteomes" id="UP000006860"/>
    </source>
</evidence>
<dbReference type="Gene3D" id="2.60.40.380">
    <property type="entry name" value="Purple acid phosphatase-like, N-terminal"/>
    <property type="match status" value="1"/>
</dbReference>
<dbReference type="Proteomes" id="UP000006860">
    <property type="component" value="Chromosome"/>
</dbReference>
<feature type="domain" description="PhoD-like phosphatase metallophosphatase" evidence="3">
    <location>
        <begin position="151"/>
        <end position="418"/>
    </location>
</feature>
<dbReference type="InterPro" id="IPR052900">
    <property type="entry name" value="Phospholipid_Metab_Enz"/>
</dbReference>
<keyword evidence="2" id="KW-0732">Signal</keyword>
<evidence type="ECO:0000256" key="2">
    <source>
        <dbReference type="SAM" id="SignalP"/>
    </source>
</evidence>
<sequence length="486" mass="54874">MLKAFLNCLVLGSLLQLSTADSNAVYAADQVYHAQGEFAGEPTTDSVLLQTRLTAIPGPDVDENHDIPGKAGVGCFEWSESEDFSSSQRTAWQEAIADRDFIIRAQLTDLKPGTKYFYRAVIGKTKKTAQPQRTCSFETLPGESATAPLSFAMGSCQNYAFFMFGKSKNHEPAPEADRKLGYPSYAAMTELDPAFFIGTGDIVYYDHPASTAAKTLPELRRKWHEQFRFPRMVTFFSQTPAFWLKDDHDFRYNDADRGGDKKPSTSTGISMFREQMPIHPQGDETTPTYRTHRVHKHLQLWFLEGRDHRSPNRMEDGPGKTIWGEEQTAWLKQTLKESDATWKILISPTPMVGPDSGRKKDNHTNLGGFRHEAQSFFDWLNENNLDNVINFCGDRHWQYHSVHPSGMEEFSCGALNDENAISGVRPGNKNSTDPKGEIDQRFLYPEATGGFLFVQVGDDNSDRLHIEFHDDTGKLLHEVTKSPKRD</sequence>
<dbReference type="HOGENOM" id="CLU_541776_0_0_0"/>
<evidence type="ECO:0000259" key="4">
    <source>
        <dbReference type="Pfam" id="PF16655"/>
    </source>
</evidence>
<dbReference type="Pfam" id="PF09423">
    <property type="entry name" value="PhoD"/>
    <property type="match status" value="1"/>
</dbReference>
<dbReference type="InterPro" id="IPR029052">
    <property type="entry name" value="Metallo-depent_PP-like"/>
</dbReference>
<proteinExistence type="predicted"/>
<dbReference type="KEGG" id="pbs:Plabr_4307"/>
<dbReference type="InterPro" id="IPR018946">
    <property type="entry name" value="PhoD-like_MPP"/>
</dbReference>
<evidence type="ECO:0000313" key="5">
    <source>
        <dbReference type="EMBL" id="ADY61880.1"/>
    </source>
</evidence>
<gene>
    <name evidence="5" type="ordered locus">Plabr_4307</name>
</gene>
<name>F0SJP2_RUBBR</name>
<dbReference type="OrthoDB" id="9783365at2"/>
<dbReference type="Pfam" id="PF16655">
    <property type="entry name" value="PhoD_N"/>
    <property type="match status" value="1"/>
</dbReference>
<dbReference type="PANTHER" id="PTHR43606">
    <property type="entry name" value="PHOSPHATASE, PUTATIVE (AFU_ORTHOLOGUE AFUA_6G08710)-RELATED"/>
    <property type="match status" value="1"/>
</dbReference>
<dbReference type="EMBL" id="CP002546">
    <property type="protein sequence ID" value="ADY61880.1"/>
    <property type="molecule type" value="Genomic_DNA"/>
</dbReference>
<dbReference type="eggNOG" id="COG3540">
    <property type="taxonomic scope" value="Bacteria"/>
</dbReference>
<keyword evidence="6" id="KW-1185">Reference proteome</keyword>
<feature type="region of interest" description="Disordered" evidence="1">
    <location>
        <begin position="254"/>
        <end position="288"/>
    </location>
</feature>
<dbReference type="InterPro" id="IPR032093">
    <property type="entry name" value="PhoD_N"/>
</dbReference>
<dbReference type="InterPro" id="IPR038607">
    <property type="entry name" value="PhoD-like_sf"/>
</dbReference>
<dbReference type="AlphaFoldDB" id="F0SJP2"/>
<organism evidence="5 6">
    <name type="scientific">Rubinisphaera brasiliensis (strain ATCC 49424 / DSM 5305 / JCM 21570 / IAM 15109 / NBRC 103401 / IFAM 1448)</name>
    <name type="common">Planctomyces brasiliensis</name>
    <dbReference type="NCBI Taxonomy" id="756272"/>
    <lineage>
        <taxon>Bacteria</taxon>
        <taxon>Pseudomonadati</taxon>
        <taxon>Planctomycetota</taxon>
        <taxon>Planctomycetia</taxon>
        <taxon>Planctomycetales</taxon>
        <taxon>Planctomycetaceae</taxon>
        <taxon>Rubinisphaera</taxon>
    </lineage>
</organism>
<dbReference type="Gene3D" id="3.60.21.70">
    <property type="entry name" value="PhoD-like phosphatase"/>
    <property type="match status" value="1"/>
</dbReference>
<dbReference type="STRING" id="756272.Plabr_4307"/>
<dbReference type="SUPFAM" id="SSF56300">
    <property type="entry name" value="Metallo-dependent phosphatases"/>
    <property type="match status" value="1"/>
</dbReference>
<protein>
    <submittedName>
        <fullName evidence="5">Alkaline phosphatase D</fullName>
    </submittedName>
</protein>